<dbReference type="Proteomes" id="UP000676310">
    <property type="component" value="Unassembled WGS sequence"/>
</dbReference>
<dbReference type="Gene3D" id="2.60.40.4370">
    <property type="match status" value="1"/>
</dbReference>
<feature type="compositionally biased region" description="Polar residues" evidence="1">
    <location>
        <begin position="240"/>
        <end position="255"/>
    </location>
</feature>
<dbReference type="AlphaFoldDB" id="A0A8J2I042"/>
<evidence type="ECO:0000259" key="2">
    <source>
        <dbReference type="Pfam" id="PF10419"/>
    </source>
</evidence>
<gene>
    <name evidence="3" type="ORF">ALTATR162_LOCUS5320</name>
</gene>
<protein>
    <recommendedName>
        <fullName evidence="2">Transcription factor TFIIIC triple barrel domain-containing protein</fullName>
    </recommendedName>
</protein>
<accession>A0A8J2I042</accession>
<feature type="domain" description="Transcription factor TFIIIC triple barrel" evidence="2">
    <location>
        <begin position="16"/>
        <end position="151"/>
    </location>
</feature>
<dbReference type="RefSeq" id="XP_043168874.1">
    <property type="nucleotide sequence ID" value="XM_043312939.1"/>
</dbReference>
<evidence type="ECO:0000313" key="4">
    <source>
        <dbReference type="Proteomes" id="UP000676310"/>
    </source>
</evidence>
<proteinExistence type="predicted"/>
<evidence type="ECO:0000256" key="1">
    <source>
        <dbReference type="SAM" id="MobiDB-lite"/>
    </source>
</evidence>
<name>A0A8J2I042_9PLEO</name>
<keyword evidence="4" id="KW-1185">Reference proteome</keyword>
<dbReference type="InterPro" id="IPR019481">
    <property type="entry name" value="TFIIIC_triple_barrel"/>
</dbReference>
<feature type="region of interest" description="Disordered" evidence="1">
    <location>
        <begin position="158"/>
        <end position="262"/>
    </location>
</feature>
<dbReference type="Pfam" id="PF10419">
    <property type="entry name" value="TFIIIC_sub6"/>
    <property type="match status" value="1"/>
</dbReference>
<dbReference type="OrthoDB" id="1877767at2759"/>
<dbReference type="GeneID" id="67017086"/>
<sequence>MAKPEEDEWEYEYDENETEDFYIPLDLSNVPAAQIPMVSQGRPGHPTLLKSRLRALNAARGQPAEFAANNNDAQETATMGEVQVVGLHTPNPLVMYNGQLLSCHWTSTVGTDMFFVKPDANASTQSQILRSLPSVDLLALGSAKLVAKVGRLRPRDDLVDNASDAQQATEVTHTPDDNQSAATRAPGIADAQPSSNKEGPSAPLSFLARLNEAKAKRGEKSRLSIAKTSEGSRLVAEKATVSSAGTDTGTSQTHGDSAMGGT</sequence>
<feature type="compositionally biased region" description="Basic and acidic residues" evidence="1">
    <location>
        <begin position="211"/>
        <end position="222"/>
    </location>
</feature>
<evidence type="ECO:0000313" key="3">
    <source>
        <dbReference type="EMBL" id="CAG5158921.1"/>
    </source>
</evidence>
<feature type="compositionally biased region" description="Polar residues" evidence="1">
    <location>
        <begin position="163"/>
        <end position="182"/>
    </location>
</feature>
<dbReference type="EMBL" id="CAJRGZ010000019">
    <property type="protein sequence ID" value="CAG5158921.1"/>
    <property type="molecule type" value="Genomic_DNA"/>
</dbReference>
<comment type="caution">
    <text evidence="3">The sequence shown here is derived from an EMBL/GenBank/DDBJ whole genome shotgun (WGS) entry which is preliminary data.</text>
</comment>
<reference evidence="3" key="1">
    <citation type="submission" date="2021-05" db="EMBL/GenBank/DDBJ databases">
        <authorList>
            <person name="Stam R."/>
        </authorList>
    </citation>
    <scope>NUCLEOTIDE SEQUENCE</scope>
    <source>
        <strain evidence="3">CS162</strain>
    </source>
</reference>
<organism evidence="3 4">
    <name type="scientific">Alternaria atra</name>
    <dbReference type="NCBI Taxonomy" id="119953"/>
    <lineage>
        <taxon>Eukaryota</taxon>
        <taxon>Fungi</taxon>
        <taxon>Dikarya</taxon>
        <taxon>Ascomycota</taxon>
        <taxon>Pezizomycotina</taxon>
        <taxon>Dothideomycetes</taxon>
        <taxon>Pleosporomycetidae</taxon>
        <taxon>Pleosporales</taxon>
        <taxon>Pleosporineae</taxon>
        <taxon>Pleosporaceae</taxon>
        <taxon>Alternaria</taxon>
        <taxon>Alternaria sect. Ulocladioides</taxon>
    </lineage>
</organism>